<dbReference type="EMBL" id="JABWTA010000001">
    <property type="protein sequence ID" value="NVE93385.1"/>
    <property type="molecule type" value="Genomic_DNA"/>
</dbReference>
<name>A0A850H818_9SPHN</name>
<dbReference type="Proteomes" id="UP000546031">
    <property type="component" value="Unassembled WGS sequence"/>
</dbReference>
<sequence>MNNVLQFPTDRFFTVRECPRFWVVELAFHVGGKVRRQRWGSNFRQRESAEKYACRLGKRWGCKVLFGEVA</sequence>
<dbReference type="AlphaFoldDB" id="A0A850H818"/>
<proteinExistence type="predicted"/>
<dbReference type="RefSeq" id="WP_176271757.1">
    <property type="nucleotide sequence ID" value="NZ_JABWTA010000001.1"/>
</dbReference>
<evidence type="ECO:0000313" key="2">
    <source>
        <dbReference type="Proteomes" id="UP000546031"/>
    </source>
</evidence>
<keyword evidence="2" id="KW-1185">Reference proteome</keyword>
<organism evidence="1 2">
    <name type="scientific">Altererythrobacter lutimaris</name>
    <dbReference type="NCBI Taxonomy" id="2743979"/>
    <lineage>
        <taxon>Bacteria</taxon>
        <taxon>Pseudomonadati</taxon>
        <taxon>Pseudomonadota</taxon>
        <taxon>Alphaproteobacteria</taxon>
        <taxon>Sphingomonadales</taxon>
        <taxon>Erythrobacteraceae</taxon>
        <taxon>Altererythrobacter</taxon>
    </lineage>
</organism>
<accession>A0A850H818</accession>
<comment type="caution">
    <text evidence="1">The sequence shown here is derived from an EMBL/GenBank/DDBJ whole genome shotgun (WGS) entry which is preliminary data.</text>
</comment>
<gene>
    <name evidence="1" type="ORF">HUO12_00575</name>
</gene>
<protein>
    <recommendedName>
        <fullName evidence="3">WGR domain-containing protein</fullName>
    </recommendedName>
</protein>
<reference evidence="1 2" key="1">
    <citation type="submission" date="2020-06" db="EMBL/GenBank/DDBJ databases">
        <title>Altererythrobacter lutimaris sp. nov., a marine bacterium isolated from a tidal flat.</title>
        <authorList>
            <person name="Kim D."/>
            <person name="Yoo Y."/>
            <person name="Kim J.-J."/>
        </authorList>
    </citation>
    <scope>NUCLEOTIDE SEQUENCE [LARGE SCALE GENOMIC DNA]</scope>
    <source>
        <strain evidence="1 2">JGD-16</strain>
    </source>
</reference>
<evidence type="ECO:0008006" key="3">
    <source>
        <dbReference type="Google" id="ProtNLM"/>
    </source>
</evidence>
<evidence type="ECO:0000313" key="1">
    <source>
        <dbReference type="EMBL" id="NVE93385.1"/>
    </source>
</evidence>